<dbReference type="AlphaFoldDB" id="A0A6G1QG96"/>
<evidence type="ECO:0000256" key="4">
    <source>
        <dbReference type="SAM" id="MobiDB-lite"/>
    </source>
</evidence>
<dbReference type="GO" id="GO:0008285">
    <property type="term" value="P:negative regulation of cell population proliferation"/>
    <property type="evidence" value="ECO:0007669"/>
    <property type="project" value="TreeGrafter"/>
</dbReference>
<dbReference type="Gene3D" id="1.25.40.20">
    <property type="entry name" value="Ankyrin repeat-containing domain"/>
    <property type="match status" value="2"/>
</dbReference>
<keyword evidence="1" id="KW-0677">Repeat</keyword>
<keyword evidence="2 3" id="KW-0040">ANK repeat</keyword>
<keyword evidence="6" id="KW-1185">Reference proteome</keyword>
<dbReference type="SMART" id="SM00248">
    <property type="entry name" value="ANK"/>
    <property type="match status" value="3"/>
</dbReference>
<reference evidence="5 6" key="1">
    <citation type="submission" date="2019-02" db="EMBL/GenBank/DDBJ databases">
        <title>Opniocepnalus argus genome.</title>
        <authorList>
            <person name="Zhou C."/>
            <person name="Xiao S."/>
        </authorList>
    </citation>
    <scope>NUCLEOTIDE SEQUENCE [LARGE SCALE GENOMIC DNA]</scope>
    <source>
        <strain evidence="5">OARG1902GOOAL</strain>
        <tissue evidence="5">Muscle</tissue>
    </source>
</reference>
<feature type="repeat" description="ANK" evidence="3">
    <location>
        <begin position="83"/>
        <end position="115"/>
    </location>
</feature>
<dbReference type="PANTHER" id="PTHR24201:SF8">
    <property type="entry name" value="CYCLIN-DEPENDENT KINASE 4 INHIBITOR B"/>
    <property type="match status" value="1"/>
</dbReference>
<organism evidence="5 6">
    <name type="scientific">Channa argus</name>
    <name type="common">Northern snakehead</name>
    <name type="synonym">Ophicephalus argus</name>
    <dbReference type="NCBI Taxonomy" id="215402"/>
    <lineage>
        <taxon>Eukaryota</taxon>
        <taxon>Metazoa</taxon>
        <taxon>Chordata</taxon>
        <taxon>Craniata</taxon>
        <taxon>Vertebrata</taxon>
        <taxon>Euteleostomi</taxon>
        <taxon>Actinopterygii</taxon>
        <taxon>Neopterygii</taxon>
        <taxon>Teleostei</taxon>
        <taxon>Neoteleostei</taxon>
        <taxon>Acanthomorphata</taxon>
        <taxon>Anabantaria</taxon>
        <taxon>Anabantiformes</taxon>
        <taxon>Channoidei</taxon>
        <taxon>Channidae</taxon>
        <taxon>Channa</taxon>
    </lineage>
</organism>
<name>A0A6G1QG96_CHAAH</name>
<evidence type="ECO:0000313" key="6">
    <source>
        <dbReference type="Proteomes" id="UP000503349"/>
    </source>
</evidence>
<dbReference type="PANTHER" id="PTHR24201">
    <property type="entry name" value="ANK_REP_REGION DOMAIN-CONTAINING PROTEIN"/>
    <property type="match status" value="1"/>
</dbReference>
<protein>
    <submittedName>
        <fullName evidence="5">Ankyrin repeat domain-containing protein 63</fullName>
    </submittedName>
</protein>
<dbReference type="InterPro" id="IPR036770">
    <property type="entry name" value="Ankyrin_rpt-contain_sf"/>
</dbReference>
<dbReference type="Proteomes" id="UP000503349">
    <property type="component" value="Chromosome 16"/>
</dbReference>
<sequence length="534" mass="59701">MMRPKDLRQGSGTKTFLDAMHGGKVHLARFILDALDGRIINSKTEKSRTPLMYAVCLQDNGTRAKFTRLLLEKGADVNCQDEDGRTALSHACEMGHLDVVKLLVQFSADPDVSDIWGNSPLMYAAYSGHSQVLEFLVRAFKRLGLKLDRTNNAGHSAIEVANFFGHKQCVQILNFPCRRNVGTDDPLADVGAPGEGDCRLPNRLSRQVLERFSKQSNTEDQLPRVFQRQQRNGEGNELQNHLSKCPRSQSQEDNHRHSWALPPQAEKIEGDRSVLFTAKQLQNCQLKELRGTKTLNCMPEPSQKGVSRDTELPVQTPESFPLWGKAKSFNLDLLGTRKQSYQGDVQDISVSASKLKRASLQDERCLIDKMECQGNTRGLTNDSDKTVSVPKPLLNGKSQPMRALENVKLQKEETNDIPPSSRRDQQKRESFGSAGRQNKLLFTRGEMESGKLPTRTPGLVGLGTRLLRRFTAPEFMRMVIDCSSVSSSGRGRMSRSETFPFSNTHQQVNSQQSVDSISGVKCEFESYSSQSVLE</sequence>
<feature type="region of interest" description="Disordered" evidence="4">
    <location>
        <begin position="374"/>
        <end position="456"/>
    </location>
</feature>
<feature type="region of interest" description="Disordered" evidence="4">
    <location>
        <begin position="297"/>
        <end position="319"/>
    </location>
</feature>
<feature type="compositionally biased region" description="Polar residues" evidence="4">
    <location>
        <begin position="231"/>
        <end position="249"/>
    </location>
</feature>
<dbReference type="SUPFAM" id="SSF48403">
    <property type="entry name" value="Ankyrin repeat"/>
    <property type="match status" value="1"/>
</dbReference>
<feature type="compositionally biased region" description="Basic and acidic residues" evidence="4">
    <location>
        <begin position="421"/>
        <end position="430"/>
    </location>
</feature>
<feature type="region of interest" description="Disordered" evidence="4">
    <location>
        <begin position="486"/>
        <end position="513"/>
    </location>
</feature>
<evidence type="ECO:0000256" key="3">
    <source>
        <dbReference type="PROSITE-ProRule" id="PRU00023"/>
    </source>
</evidence>
<dbReference type="GO" id="GO:2000045">
    <property type="term" value="P:regulation of G1/S transition of mitotic cell cycle"/>
    <property type="evidence" value="ECO:0007669"/>
    <property type="project" value="TreeGrafter"/>
</dbReference>
<feature type="compositionally biased region" description="Polar residues" evidence="4">
    <location>
        <begin position="497"/>
        <end position="513"/>
    </location>
</feature>
<reference evidence="6" key="2">
    <citation type="submission" date="2019-02" db="EMBL/GenBank/DDBJ databases">
        <title>Opniocepnalus argus Var Kimnra genome.</title>
        <authorList>
            <person name="Zhou C."/>
            <person name="Xiao S."/>
        </authorList>
    </citation>
    <scope>NUCLEOTIDE SEQUENCE [LARGE SCALE GENOMIC DNA]</scope>
</reference>
<dbReference type="InterPro" id="IPR050776">
    <property type="entry name" value="Ank_Repeat/CDKN_Inhibitor"/>
</dbReference>
<dbReference type="PROSITE" id="PS50088">
    <property type="entry name" value="ANK_REPEAT"/>
    <property type="match status" value="2"/>
</dbReference>
<evidence type="ECO:0000256" key="2">
    <source>
        <dbReference type="ARBA" id="ARBA00023043"/>
    </source>
</evidence>
<dbReference type="GO" id="GO:0019901">
    <property type="term" value="F:protein kinase binding"/>
    <property type="evidence" value="ECO:0007669"/>
    <property type="project" value="TreeGrafter"/>
</dbReference>
<proteinExistence type="predicted"/>
<dbReference type="InterPro" id="IPR002110">
    <property type="entry name" value="Ankyrin_rpt"/>
</dbReference>
<dbReference type="GO" id="GO:0004861">
    <property type="term" value="F:cyclin-dependent protein serine/threonine kinase inhibitor activity"/>
    <property type="evidence" value="ECO:0007669"/>
    <property type="project" value="TreeGrafter"/>
</dbReference>
<gene>
    <name evidence="5" type="ORF">EXN66_Car017041</name>
</gene>
<dbReference type="EMBL" id="CM015727">
    <property type="protein sequence ID" value="KAF3701353.1"/>
    <property type="molecule type" value="Genomic_DNA"/>
</dbReference>
<dbReference type="Pfam" id="PF12796">
    <property type="entry name" value="Ank_2"/>
    <property type="match status" value="1"/>
</dbReference>
<dbReference type="GO" id="GO:0005634">
    <property type="term" value="C:nucleus"/>
    <property type="evidence" value="ECO:0007669"/>
    <property type="project" value="TreeGrafter"/>
</dbReference>
<evidence type="ECO:0000256" key="1">
    <source>
        <dbReference type="ARBA" id="ARBA00022737"/>
    </source>
</evidence>
<evidence type="ECO:0000313" key="5">
    <source>
        <dbReference type="EMBL" id="KAF3701353.1"/>
    </source>
</evidence>
<feature type="region of interest" description="Disordered" evidence="4">
    <location>
        <begin position="231"/>
        <end position="257"/>
    </location>
</feature>
<feature type="repeat" description="ANK" evidence="3">
    <location>
        <begin position="46"/>
        <end position="82"/>
    </location>
</feature>
<dbReference type="PROSITE" id="PS50297">
    <property type="entry name" value="ANK_REP_REGION"/>
    <property type="match status" value="2"/>
</dbReference>
<dbReference type="GO" id="GO:0005737">
    <property type="term" value="C:cytoplasm"/>
    <property type="evidence" value="ECO:0007669"/>
    <property type="project" value="TreeGrafter"/>
</dbReference>
<accession>A0A6G1QG96</accession>